<evidence type="ECO:0000313" key="1">
    <source>
        <dbReference type="EMBL" id="NHN33046.1"/>
    </source>
</evidence>
<sequence>MPNPGSHNVKHDQEYPTARKIRRSCSRELFRTRKKLGQWIAPELVKQADELYYKKVLLNLPWIVANGSNRRLLSDWWDEHIGPEIAELWDVDPAVLSKAFRDAFGG</sequence>
<keyword evidence="2" id="KW-1185">Reference proteome</keyword>
<reference evidence="1" key="1">
    <citation type="submission" date="2020-03" db="EMBL/GenBank/DDBJ databases">
        <title>Draft sequencing of Paenibacilllus sp. S3N08.</title>
        <authorList>
            <person name="Kim D.-U."/>
        </authorList>
    </citation>
    <scope>NUCLEOTIDE SEQUENCE</scope>
    <source>
        <strain evidence="1">S3N08</strain>
    </source>
</reference>
<dbReference type="RefSeq" id="WP_166153341.1">
    <property type="nucleotide sequence ID" value="NZ_JAAOIW010000010.1"/>
</dbReference>
<accession>A0ABX0JCS1</accession>
<protein>
    <submittedName>
        <fullName evidence="1">Dehydrogenase</fullName>
    </submittedName>
</protein>
<proteinExistence type="predicted"/>
<evidence type="ECO:0000313" key="2">
    <source>
        <dbReference type="Proteomes" id="UP001165962"/>
    </source>
</evidence>
<comment type="caution">
    <text evidence="1">The sequence shown here is derived from an EMBL/GenBank/DDBJ whole genome shotgun (WGS) entry which is preliminary data.</text>
</comment>
<dbReference type="Proteomes" id="UP001165962">
    <property type="component" value="Unassembled WGS sequence"/>
</dbReference>
<gene>
    <name evidence="1" type="ORF">G9U52_24830</name>
</gene>
<organism evidence="1 2">
    <name type="scientific">Paenibacillus agricola</name>
    <dbReference type="NCBI Taxonomy" id="2716264"/>
    <lineage>
        <taxon>Bacteria</taxon>
        <taxon>Bacillati</taxon>
        <taxon>Bacillota</taxon>
        <taxon>Bacilli</taxon>
        <taxon>Bacillales</taxon>
        <taxon>Paenibacillaceae</taxon>
        <taxon>Paenibacillus</taxon>
    </lineage>
</organism>
<name>A0ABX0JCS1_9BACL</name>
<dbReference type="EMBL" id="JAAOIW010000010">
    <property type="protein sequence ID" value="NHN33046.1"/>
    <property type="molecule type" value="Genomic_DNA"/>
</dbReference>